<dbReference type="Gene3D" id="2.120.10.10">
    <property type="match status" value="1"/>
</dbReference>
<protein>
    <recommendedName>
        <fullName evidence="2">PepSY domain-containing protein</fullName>
    </recommendedName>
</protein>
<sequence length="40" mass="4553">PDCGYPWAVELEDGRVLVVYYYVYQDGVRGIEGTVIEEAE</sequence>
<dbReference type="AlphaFoldDB" id="A0A382VE06"/>
<proteinExistence type="predicted"/>
<name>A0A382VE06_9ZZZZ</name>
<organism evidence="1">
    <name type="scientific">marine metagenome</name>
    <dbReference type="NCBI Taxonomy" id="408172"/>
    <lineage>
        <taxon>unclassified sequences</taxon>
        <taxon>metagenomes</taxon>
        <taxon>ecological metagenomes</taxon>
    </lineage>
</organism>
<evidence type="ECO:0000313" key="1">
    <source>
        <dbReference type="EMBL" id="SVD44729.1"/>
    </source>
</evidence>
<accession>A0A382VE06</accession>
<gene>
    <name evidence="1" type="ORF">METZ01_LOCUS397583</name>
</gene>
<feature type="non-terminal residue" evidence="1">
    <location>
        <position position="1"/>
    </location>
</feature>
<evidence type="ECO:0008006" key="2">
    <source>
        <dbReference type="Google" id="ProtNLM"/>
    </source>
</evidence>
<dbReference type="EMBL" id="UINC01151238">
    <property type="protein sequence ID" value="SVD44729.1"/>
    <property type="molecule type" value="Genomic_DNA"/>
</dbReference>
<reference evidence="1" key="1">
    <citation type="submission" date="2018-05" db="EMBL/GenBank/DDBJ databases">
        <authorList>
            <person name="Lanie J.A."/>
            <person name="Ng W.-L."/>
            <person name="Kazmierczak K.M."/>
            <person name="Andrzejewski T.M."/>
            <person name="Davidsen T.M."/>
            <person name="Wayne K.J."/>
            <person name="Tettelin H."/>
            <person name="Glass J.I."/>
            <person name="Rusch D."/>
            <person name="Podicherti R."/>
            <person name="Tsui H.-C.T."/>
            <person name="Winkler M.E."/>
        </authorList>
    </citation>
    <scope>NUCLEOTIDE SEQUENCE</scope>
</reference>